<sequence>MRANAIVFRHPISKIYDTLPPPSSELDEVLAVIFTGPCQPTQEDIKRTPFLVRRNQVSRALTWLKLNHGDYADIVISHENLLEYPDSDTPVCIDYRTSVINKEREAMSVHDTGEEDGVESGPCSFSVQSLTGEEYSKMNLEAIKAAALSHLMNDGKIMFVGHSSTPESMYKNSSLYPSMMPWLFPYGLGAIGQDGLKGKHSISTQKKQFLMYHDK</sequence>
<comment type="caution">
    <text evidence="2">The sequence shown here is derived from an EMBL/GenBank/DDBJ whole genome shotgun (WGS) entry which is preliminary data.</text>
</comment>
<name>A0A9P6BC90_9AGAR</name>
<feature type="domain" description="DUF6570" evidence="1">
    <location>
        <begin position="1"/>
        <end position="81"/>
    </location>
</feature>
<dbReference type="Proteomes" id="UP000807306">
    <property type="component" value="Unassembled WGS sequence"/>
</dbReference>
<evidence type="ECO:0000259" key="1">
    <source>
        <dbReference type="Pfam" id="PF20209"/>
    </source>
</evidence>
<organism evidence="2 3">
    <name type="scientific">Crepidotus variabilis</name>
    <dbReference type="NCBI Taxonomy" id="179855"/>
    <lineage>
        <taxon>Eukaryota</taxon>
        <taxon>Fungi</taxon>
        <taxon>Dikarya</taxon>
        <taxon>Basidiomycota</taxon>
        <taxon>Agaricomycotina</taxon>
        <taxon>Agaricomycetes</taxon>
        <taxon>Agaricomycetidae</taxon>
        <taxon>Agaricales</taxon>
        <taxon>Agaricineae</taxon>
        <taxon>Crepidotaceae</taxon>
        <taxon>Crepidotus</taxon>
    </lineage>
</organism>
<accession>A0A9P6BC90</accession>
<keyword evidence="3" id="KW-1185">Reference proteome</keyword>
<reference evidence="2" key="1">
    <citation type="submission" date="2020-11" db="EMBL/GenBank/DDBJ databases">
        <authorList>
            <consortium name="DOE Joint Genome Institute"/>
            <person name="Ahrendt S."/>
            <person name="Riley R."/>
            <person name="Andreopoulos W."/>
            <person name="Labutti K."/>
            <person name="Pangilinan J."/>
            <person name="Ruiz-Duenas F.J."/>
            <person name="Barrasa J.M."/>
            <person name="Sanchez-Garcia M."/>
            <person name="Camarero S."/>
            <person name="Miyauchi S."/>
            <person name="Serrano A."/>
            <person name="Linde D."/>
            <person name="Babiker R."/>
            <person name="Drula E."/>
            <person name="Ayuso-Fernandez I."/>
            <person name="Pacheco R."/>
            <person name="Padilla G."/>
            <person name="Ferreira P."/>
            <person name="Barriuso J."/>
            <person name="Kellner H."/>
            <person name="Castanera R."/>
            <person name="Alfaro M."/>
            <person name="Ramirez L."/>
            <person name="Pisabarro A.G."/>
            <person name="Kuo A."/>
            <person name="Tritt A."/>
            <person name="Lipzen A."/>
            <person name="He G."/>
            <person name="Yan M."/>
            <person name="Ng V."/>
            <person name="Cullen D."/>
            <person name="Martin F."/>
            <person name="Rosso M.-N."/>
            <person name="Henrissat B."/>
            <person name="Hibbett D."/>
            <person name="Martinez A.T."/>
            <person name="Grigoriev I.V."/>
        </authorList>
    </citation>
    <scope>NUCLEOTIDE SEQUENCE</scope>
    <source>
        <strain evidence="2">CBS 506.95</strain>
    </source>
</reference>
<proteinExistence type="predicted"/>
<dbReference type="Pfam" id="PF20209">
    <property type="entry name" value="DUF6570"/>
    <property type="match status" value="1"/>
</dbReference>
<dbReference type="EMBL" id="MU158063">
    <property type="protein sequence ID" value="KAF9521444.1"/>
    <property type="molecule type" value="Genomic_DNA"/>
</dbReference>
<dbReference type="InterPro" id="IPR046700">
    <property type="entry name" value="DUF6570"/>
</dbReference>
<feature type="non-terminal residue" evidence="2">
    <location>
        <position position="215"/>
    </location>
</feature>
<dbReference type="AlphaFoldDB" id="A0A9P6BC90"/>
<evidence type="ECO:0000313" key="3">
    <source>
        <dbReference type="Proteomes" id="UP000807306"/>
    </source>
</evidence>
<dbReference type="OrthoDB" id="3221862at2759"/>
<gene>
    <name evidence="2" type="ORF">CPB83DRAFT_801371</name>
</gene>
<evidence type="ECO:0000313" key="2">
    <source>
        <dbReference type="EMBL" id="KAF9521444.1"/>
    </source>
</evidence>
<protein>
    <recommendedName>
        <fullName evidence="1">DUF6570 domain-containing protein</fullName>
    </recommendedName>
</protein>